<dbReference type="STRING" id="1499966.U14_00738"/>
<feature type="chain" id="PRO_5006631465" evidence="1">
    <location>
        <begin position="25"/>
        <end position="160"/>
    </location>
</feature>
<evidence type="ECO:0000256" key="1">
    <source>
        <dbReference type="SAM" id="SignalP"/>
    </source>
</evidence>
<name>A0A0S6VV05_9BACT</name>
<proteinExistence type="predicted"/>
<keyword evidence="3" id="KW-1185">Reference proteome</keyword>
<keyword evidence="1" id="KW-0732">Signal</keyword>
<dbReference type="AlphaFoldDB" id="A0A0S6VV05"/>
<dbReference type="Pfam" id="PF04351">
    <property type="entry name" value="PilP"/>
    <property type="match status" value="1"/>
</dbReference>
<dbReference type="EMBL" id="DF820455">
    <property type="protein sequence ID" value="GAK49516.1"/>
    <property type="molecule type" value="Genomic_DNA"/>
</dbReference>
<organism evidence="2">
    <name type="scientific">Candidatus Moduliflexus flocculans</name>
    <dbReference type="NCBI Taxonomy" id="1499966"/>
    <lineage>
        <taxon>Bacteria</taxon>
        <taxon>Candidatus Moduliflexota</taxon>
        <taxon>Candidatus Moduliflexia</taxon>
        <taxon>Candidatus Moduliflexales</taxon>
        <taxon>Candidatus Moduliflexaceae</taxon>
    </lineage>
</organism>
<protein>
    <submittedName>
        <fullName evidence="2">Putative Type IV pilus assembly protein PilP</fullName>
    </submittedName>
</protein>
<evidence type="ECO:0000313" key="2">
    <source>
        <dbReference type="EMBL" id="GAK49516.1"/>
    </source>
</evidence>
<evidence type="ECO:0000313" key="3">
    <source>
        <dbReference type="Proteomes" id="UP000030700"/>
    </source>
</evidence>
<dbReference type="Gene3D" id="2.30.30.830">
    <property type="match status" value="1"/>
</dbReference>
<sequence length="160" mass="17113">MKTKGFIMLCSVLCACLLALAAFAAEPQTEPRDPFTPLAQEPKAGDGLQDPLTPEAANPLAAYTLGELRVVGIVLGELGNHAMLLAPDGNTYLVRVGAIIGKFNGVVADISANVVTVKEIKEYQQERELMRKEEEAVLKLNPLAQDAAAKPGFIVLDNKK</sequence>
<dbReference type="Proteomes" id="UP000030700">
    <property type="component" value="Unassembled WGS sequence"/>
</dbReference>
<dbReference type="HOGENOM" id="CLU_1665974_0_0_0"/>
<accession>A0A0S6VV05</accession>
<dbReference type="PROSITE" id="PS51257">
    <property type="entry name" value="PROKAR_LIPOPROTEIN"/>
    <property type="match status" value="1"/>
</dbReference>
<reference evidence="2" key="1">
    <citation type="journal article" date="2015" name="PeerJ">
        <title>First genomic representation of candidate bacterial phylum KSB3 points to enhanced environmental sensing as a trigger of wastewater bulking.</title>
        <authorList>
            <person name="Sekiguchi Y."/>
            <person name="Ohashi A."/>
            <person name="Parks D.H."/>
            <person name="Yamauchi T."/>
            <person name="Tyson G.W."/>
            <person name="Hugenholtz P."/>
        </authorList>
    </citation>
    <scope>NUCLEOTIDE SEQUENCE [LARGE SCALE GENOMIC DNA]</scope>
</reference>
<dbReference type="InterPro" id="IPR007446">
    <property type="entry name" value="PilP"/>
</dbReference>
<gene>
    <name evidence="2" type="ORF">U14_00738</name>
</gene>
<feature type="signal peptide" evidence="1">
    <location>
        <begin position="1"/>
        <end position="24"/>
    </location>
</feature>